<sequence>MVLWTPLLLQASHYRPVAGALDGSCAPGGNFDMSNWNLQLPIGHPDIVVVKSKQLLGCQGYSDSEYFFTNETSGAMVFHTPGNPELTGCSRSHGSRHCRTELRQVDRRNGGNLEWDSKGRNVLEVTMAVMEADDGTYGTAIGQVFAFHRPLAALYCSRKGVITMDIKPRPGKPKQMVAVGKLPLGTAFTFRLSYSNNVLSTALNGENVPFSFPPWPAQNCTFKLGNYNQGKSGDASTVNVYDIRLQQED</sequence>
<dbReference type="InterPro" id="IPR014895">
    <property type="entry name" value="Alginate_lyase_2"/>
</dbReference>
<evidence type="ECO:0000256" key="1">
    <source>
        <dbReference type="SAM" id="SignalP"/>
    </source>
</evidence>
<evidence type="ECO:0000259" key="2">
    <source>
        <dbReference type="Pfam" id="PF08787"/>
    </source>
</evidence>
<name>A0A2A9P7M9_OPHUN</name>
<dbReference type="InterPro" id="IPR013320">
    <property type="entry name" value="ConA-like_dom_sf"/>
</dbReference>
<dbReference type="AlphaFoldDB" id="A0A2A9P7M9"/>
<dbReference type="EMBL" id="LAZP02000423">
    <property type="protein sequence ID" value="PFH57328.1"/>
    <property type="molecule type" value="Genomic_DNA"/>
</dbReference>
<dbReference type="Gene3D" id="2.60.120.200">
    <property type="match status" value="1"/>
</dbReference>
<dbReference type="Pfam" id="PF08787">
    <property type="entry name" value="Alginate_lyase2"/>
    <property type="match status" value="1"/>
</dbReference>
<dbReference type="SUPFAM" id="SSF49899">
    <property type="entry name" value="Concanavalin A-like lectins/glucanases"/>
    <property type="match status" value="1"/>
</dbReference>
<proteinExistence type="predicted"/>
<feature type="domain" description="Alginate lyase 2" evidence="2">
    <location>
        <begin position="31"/>
        <end position="246"/>
    </location>
</feature>
<reference evidence="3 4" key="2">
    <citation type="journal article" date="2017" name="Sci. Rep.">
        <title>Ant-infecting Ophiocordyceps genomes reveal a high diversity of potential behavioral manipulation genes and a possible major role for enterotoxins.</title>
        <authorList>
            <person name="de Bekker C."/>
            <person name="Ohm R.A."/>
            <person name="Evans H.C."/>
            <person name="Brachmann A."/>
            <person name="Hughes D.P."/>
        </authorList>
    </citation>
    <scope>NUCLEOTIDE SEQUENCE [LARGE SCALE GENOMIC DNA]</scope>
    <source>
        <strain evidence="3 4">SC16a</strain>
    </source>
</reference>
<reference evidence="3 4" key="1">
    <citation type="journal article" date="2015" name="BMC Genomics">
        <title>Gene expression during zombie ant biting behavior reflects the complexity underlying fungal parasitic behavioral manipulation.</title>
        <authorList>
            <person name="de Bekker C."/>
            <person name="Ohm R.A."/>
            <person name="Loreto R.G."/>
            <person name="Sebastian A."/>
            <person name="Albert I."/>
            <person name="Merrow M."/>
            <person name="Brachmann A."/>
            <person name="Hughes D.P."/>
        </authorList>
    </citation>
    <scope>NUCLEOTIDE SEQUENCE [LARGE SCALE GENOMIC DNA]</scope>
    <source>
        <strain evidence="3 4">SC16a</strain>
    </source>
</reference>
<organism evidence="3 4">
    <name type="scientific">Ophiocordyceps unilateralis</name>
    <name type="common">Zombie-ant fungus</name>
    <name type="synonym">Torrubia unilateralis</name>
    <dbReference type="NCBI Taxonomy" id="268505"/>
    <lineage>
        <taxon>Eukaryota</taxon>
        <taxon>Fungi</taxon>
        <taxon>Dikarya</taxon>
        <taxon>Ascomycota</taxon>
        <taxon>Pezizomycotina</taxon>
        <taxon>Sordariomycetes</taxon>
        <taxon>Hypocreomycetidae</taxon>
        <taxon>Hypocreales</taxon>
        <taxon>Ophiocordycipitaceae</taxon>
        <taxon>Ophiocordyceps</taxon>
    </lineage>
</organism>
<dbReference type="OrthoDB" id="77013at2759"/>
<feature type="chain" id="PRO_5013355545" description="Alginate lyase 2 domain-containing protein" evidence="1">
    <location>
        <begin position="20"/>
        <end position="249"/>
    </location>
</feature>
<feature type="signal peptide" evidence="1">
    <location>
        <begin position="1"/>
        <end position="19"/>
    </location>
</feature>
<accession>A0A2A9P7M9</accession>
<gene>
    <name evidence="3" type="ORF">XA68_15214</name>
</gene>
<dbReference type="Proteomes" id="UP000037136">
    <property type="component" value="Unassembled WGS sequence"/>
</dbReference>
<keyword evidence="4" id="KW-1185">Reference proteome</keyword>
<protein>
    <recommendedName>
        <fullName evidence="2">Alginate lyase 2 domain-containing protein</fullName>
    </recommendedName>
</protein>
<evidence type="ECO:0000313" key="4">
    <source>
        <dbReference type="Proteomes" id="UP000037136"/>
    </source>
</evidence>
<evidence type="ECO:0000313" key="3">
    <source>
        <dbReference type="EMBL" id="PFH57328.1"/>
    </source>
</evidence>
<comment type="caution">
    <text evidence="3">The sequence shown here is derived from an EMBL/GenBank/DDBJ whole genome shotgun (WGS) entry which is preliminary data.</text>
</comment>
<keyword evidence="1" id="KW-0732">Signal</keyword>